<feature type="domain" description="HipA-like kinase" evidence="1">
    <location>
        <begin position="17"/>
        <end position="236"/>
    </location>
</feature>
<sequence>MHTQETEIRTVTVTRYITPLREGGSMPAITEADDGFMYVLKFRGAGQGIKALIAELIGGEIARTLGLKVPEIVFAILDEAYGRAEPDEEIQDLLKASVGLNLALHYLSGAITFDPAATAIDATTASIIVWLDCLITNVDRTSRNTNMLIWHRELWLIDHGAALYFHHNWANWEEQITKPFALVKNHVLLPFASELDAVNQQLTILLSPKRIQEIVQLIPDAWLGNEPVFESAEAHRQAYARFLTDRIAHSANFVKAAQDARETLI</sequence>
<comment type="caution">
    <text evidence="2">The sequence shown here is derived from an EMBL/GenBank/DDBJ whole genome shotgun (WGS) entry which is preliminary data.</text>
</comment>
<dbReference type="GO" id="GO:0008483">
    <property type="term" value="F:transaminase activity"/>
    <property type="evidence" value="ECO:0007669"/>
    <property type="project" value="UniProtKB-KW"/>
</dbReference>
<accession>A0A8J8FJ63</accession>
<dbReference type="AlphaFoldDB" id="A0A8J8FJ63"/>
<dbReference type="Pfam" id="PF20613">
    <property type="entry name" value="HipA_2"/>
    <property type="match status" value="1"/>
</dbReference>
<protein>
    <submittedName>
        <fullName evidence="2">Aminotransferase class I and II</fullName>
    </submittedName>
</protein>
<proteinExistence type="predicted"/>
<keyword evidence="3" id="KW-1185">Reference proteome</keyword>
<gene>
    <name evidence="2" type="ORF">GD597_15215</name>
</gene>
<keyword evidence="2" id="KW-0808">Transferase</keyword>
<dbReference type="InterPro" id="IPR046748">
    <property type="entry name" value="HipA_2"/>
</dbReference>
<evidence type="ECO:0000259" key="1">
    <source>
        <dbReference type="Pfam" id="PF20613"/>
    </source>
</evidence>
<name>A0A8J8FJ63_9BACT</name>
<dbReference type="RefSeq" id="WP_171608767.1">
    <property type="nucleotide sequence ID" value="NZ_WHPF01000011.1"/>
</dbReference>
<organism evidence="2 3">
    <name type="scientific">Limnovirga soli</name>
    <dbReference type="NCBI Taxonomy" id="2656915"/>
    <lineage>
        <taxon>Bacteria</taxon>
        <taxon>Pseudomonadati</taxon>
        <taxon>Bacteroidota</taxon>
        <taxon>Chitinophagia</taxon>
        <taxon>Chitinophagales</taxon>
        <taxon>Chitinophagaceae</taxon>
        <taxon>Limnovirga</taxon>
    </lineage>
</organism>
<keyword evidence="2" id="KW-0032">Aminotransferase</keyword>
<dbReference type="EMBL" id="WHPF01000011">
    <property type="protein sequence ID" value="NNV56821.1"/>
    <property type="molecule type" value="Genomic_DNA"/>
</dbReference>
<reference evidence="2" key="1">
    <citation type="submission" date="2019-10" db="EMBL/GenBank/DDBJ databases">
        <title>Draft genome sequence of Panacibacter sp. KCS-6.</title>
        <authorList>
            <person name="Yim K.J."/>
        </authorList>
    </citation>
    <scope>NUCLEOTIDE SEQUENCE</scope>
    <source>
        <strain evidence="2">KCS-6</strain>
    </source>
</reference>
<evidence type="ECO:0000313" key="2">
    <source>
        <dbReference type="EMBL" id="NNV56821.1"/>
    </source>
</evidence>
<dbReference type="Proteomes" id="UP000598971">
    <property type="component" value="Unassembled WGS sequence"/>
</dbReference>
<evidence type="ECO:0000313" key="3">
    <source>
        <dbReference type="Proteomes" id="UP000598971"/>
    </source>
</evidence>